<sequence>WRAVMKKSYNAISKNAPGQVKALELRNVIPQQVSSWLQSDWHKFLGGVQSFAITLRGGANSIGQQLGTCPEYPKLTRDLDIYFFDHLANVINFKFAATLDGPVGCEGTDNHTKFPIRPDHFPQLQSLHLAYVFIDKQLLEAIIGHNETLQMI</sequence>
<keyword evidence="2" id="KW-1185">Reference proteome</keyword>
<dbReference type="OrthoDB" id="5410873at2759"/>
<dbReference type="AlphaFoldDB" id="A0A6A5X6B6"/>
<name>A0A6A5X6B6_9PLEO</name>
<dbReference type="EMBL" id="ML978084">
    <property type="protein sequence ID" value="KAF2008406.1"/>
    <property type="molecule type" value="Genomic_DNA"/>
</dbReference>
<dbReference type="Proteomes" id="UP000799778">
    <property type="component" value="Unassembled WGS sequence"/>
</dbReference>
<evidence type="ECO:0000313" key="1">
    <source>
        <dbReference type="EMBL" id="KAF2008406.1"/>
    </source>
</evidence>
<protein>
    <submittedName>
        <fullName evidence="1">Uncharacterized protein</fullName>
    </submittedName>
</protein>
<organism evidence="1 2">
    <name type="scientific">Aaosphaeria arxii CBS 175.79</name>
    <dbReference type="NCBI Taxonomy" id="1450172"/>
    <lineage>
        <taxon>Eukaryota</taxon>
        <taxon>Fungi</taxon>
        <taxon>Dikarya</taxon>
        <taxon>Ascomycota</taxon>
        <taxon>Pezizomycotina</taxon>
        <taxon>Dothideomycetes</taxon>
        <taxon>Pleosporomycetidae</taxon>
        <taxon>Pleosporales</taxon>
        <taxon>Pleosporales incertae sedis</taxon>
        <taxon>Aaosphaeria</taxon>
    </lineage>
</organism>
<dbReference type="RefSeq" id="XP_033376745.1">
    <property type="nucleotide sequence ID" value="XM_033522996.1"/>
</dbReference>
<feature type="non-terminal residue" evidence="1">
    <location>
        <position position="152"/>
    </location>
</feature>
<evidence type="ECO:0000313" key="2">
    <source>
        <dbReference type="Proteomes" id="UP000799778"/>
    </source>
</evidence>
<feature type="non-terminal residue" evidence="1">
    <location>
        <position position="1"/>
    </location>
</feature>
<gene>
    <name evidence="1" type="ORF">BU24DRAFT_327237</name>
</gene>
<proteinExistence type="predicted"/>
<dbReference type="GeneID" id="54280393"/>
<accession>A0A6A5X6B6</accession>
<reference evidence="1" key="1">
    <citation type="journal article" date="2020" name="Stud. Mycol.">
        <title>101 Dothideomycetes genomes: a test case for predicting lifestyles and emergence of pathogens.</title>
        <authorList>
            <person name="Haridas S."/>
            <person name="Albert R."/>
            <person name="Binder M."/>
            <person name="Bloem J."/>
            <person name="Labutti K."/>
            <person name="Salamov A."/>
            <person name="Andreopoulos B."/>
            <person name="Baker S."/>
            <person name="Barry K."/>
            <person name="Bills G."/>
            <person name="Bluhm B."/>
            <person name="Cannon C."/>
            <person name="Castanera R."/>
            <person name="Culley D."/>
            <person name="Daum C."/>
            <person name="Ezra D."/>
            <person name="Gonzalez J."/>
            <person name="Henrissat B."/>
            <person name="Kuo A."/>
            <person name="Liang C."/>
            <person name="Lipzen A."/>
            <person name="Lutzoni F."/>
            <person name="Magnuson J."/>
            <person name="Mondo S."/>
            <person name="Nolan M."/>
            <person name="Ohm R."/>
            <person name="Pangilinan J."/>
            <person name="Park H.-J."/>
            <person name="Ramirez L."/>
            <person name="Alfaro M."/>
            <person name="Sun H."/>
            <person name="Tritt A."/>
            <person name="Yoshinaga Y."/>
            <person name="Zwiers L.-H."/>
            <person name="Turgeon B."/>
            <person name="Goodwin S."/>
            <person name="Spatafora J."/>
            <person name="Crous P."/>
            <person name="Grigoriev I."/>
        </authorList>
    </citation>
    <scope>NUCLEOTIDE SEQUENCE</scope>
    <source>
        <strain evidence="1">CBS 175.79</strain>
    </source>
</reference>